<dbReference type="Gene3D" id="1.25.40.10">
    <property type="entry name" value="Tetratricopeptide repeat domain"/>
    <property type="match status" value="1"/>
</dbReference>
<name>A0A5M6CUC3_9BACT</name>
<dbReference type="Pfam" id="PF20308">
    <property type="entry name" value="TPR-S"/>
    <property type="match status" value="1"/>
</dbReference>
<reference evidence="1 2" key="1">
    <citation type="submission" date="2019-09" db="EMBL/GenBank/DDBJ databases">
        <title>Genome sequence and assembly of Adhaeribacter sp.</title>
        <authorList>
            <person name="Chhetri G."/>
        </authorList>
    </citation>
    <scope>NUCLEOTIDE SEQUENCE [LARGE SCALE GENOMIC DNA]</scope>
    <source>
        <strain evidence="1 2">DK36</strain>
    </source>
</reference>
<accession>A0A5M6CUC3</accession>
<dbReference type="EMBL" id="VWSF01000038">
    <property type="protein sequence ID" value="KAA5538857.1"/>
    <property type="molecule type" value="Genomic_DNA"/>
</dbReference>
<proteinExistence type="predicted"/>
<organism evidence="1 2">
    <name type="scientific">Adhaeribacter rhizoryzae</name>
    <dbReference type="NCBI Taxonomy" id="2607907"/>
    <lineage>
        <taxon>Bacteria</taxon>
        <taxon>Pseudomonadati</taxon>
        <taxon>Bacteroidota</taxon>
        <taxon>Cytophagia</taxon>
        <taxon>Cytophagales</taxon>
        <taxon>Hymenobacteraceae</taxon>
        <taxon>Adhaeribacter</taxon>
    </lineage>
</organism>
<dbReference type="InterPro" id="IPR011990">
    <property type="entry name" value="TPR-like_helical_dom_sf"/>
</dbReference>
<keyword evidence="2" id="KW-1185">Reference proteome</keyword>
<comment type="caution">
    <text evidence="1">The sequence shown here is derived from an EMBL/GenBank/DDBJ whole genome shotgun (WGS) entry which is preliminary data.</text>
</comment>
<dbReference type="Proteomes" id="UP000323426">
    <property type="component" value="Unassembled WGS sequence"/>
</dbReference>
<gene>
    <name evidence="1" type="ORF">F0145_25475</name>
</gene>
<evidence type="ECO:0000313" key="1">
    <source>
        <dbReference type="EMBL" id="KAA5538857.1"/>
    </source>
</evidence>
<dbReference type="AlphaFoldDB" id="A0A5M6CUC3"/>
<evidence type="ECO:0000313" key="2">
    <source>
        <dbReference type="Proteomes" id="UP000323426"/>
    </source>
</evidence>
<protein>
    <submittedName>
        <fullName evidence="1">DUF4071 domain-containing protein</fullName>
    </submittedName>
</protein>
<sequence length="486" mass="55459">MVMKKVKKEKRICFVVMGFGKKTDFETGRVLDLDKSYKNMIKPAVEAAGLKCVRADEIVHSGLIDVPMYEQLLNADVVVADLSTSNKNAFYELGVRHALRPFTTVIIAEDGIKTFPFDLNHVSIRKYHHLGEDIGFEEVMRFRQQLTKAIKEIMKKDPRDKDSPVYAFLNGLNPPALAAAVQANIQEAIDTGLQIHNKEAELRDEKYANKNKSVNSGLPGELKTHNDLMQQVDEAQKNGDWIKAKKLLTSVRKMKKDEMKKQGMTKKEVMKQPEDAYILQRLALVTYKSKLPNEKDALLEAHQLLKLLKPDTSNDIETLGLWGAVHKRLWDLEKMPDYLDEAVRAYGRGFYICNDYYNGINFAFLLNVRAAQSTDRAEAIADFVEANRVRKEVLSICEQWLKDNPIPSNDKVPEMAINTYLKSWYWVMATIGESLVGLGDEKNARKVLNEAYEKAPEGWMKQSTKEQLNKLIPLFNDSPLKYIITK</sequence>
<dbReference type="InterPro" id="IPR046880">
    <property type="entry name" value="TPR-S"/>
</dbReference>